<organism evidence="2 3">
    <name type="scientific">Thermofilum adornatum 1505</name>
    <dbReference type="NCBI Taxonomy" id="697581"/>
    <lineage>
        <taxon>Archaea</taxon>
        <taxon>Thermoproteota</taxon>
        <taxon>Thermoprotei</taxon>
        <taxon>Thermofilales</taxon>
        <taxon>Thermofilaceae</taxon>
        <taxon>Thermofilum</taxon>
    </lineage>
</organism>
<keyword evidence="1" id="KW-0472">Membrane</keyword>
<dbReference type="AlphaFoldDB" id="A0A3G1A6M9"/>
<feature type="transmembrane region" description="Helical" evidence="1">
    <location>
        <begin position="20"/>
        <end position="38"/>
    </location>
</feature>
<sequence>MSIKDPMNPRNAPRKDKSLAFWKVSLLFWELLSFIAVIQGRY</sequence>
<dbReference type="Proteomes" id="UP000266720">
    <property type="component" value="Chromosome"/>
</dbReference>
<dbReference type="GeneID" id="77093533"/>
<evidence type="ECO:0000256" key="1">
    <source>
        <dbReference type="SAM" id="Phobius"/>
    </source>
</evidence>
<name>A0A3G1A6M9_9CREN</name>
<reference evidence="3" key="1">
    <citation type="book" date="2010" name="EXTREMOPHILES" publisher="0:0-0">
        <title>Complete genome sequences of ten hyperthermophilic archaea reveal their metabolic capabilities and possible ecological roles.</title>
        <editorList>
            <person name="?"/>
        </editorList>
        <authorList>
            <person name="Ravin N.V."/>
            <person name="Mardanov A.V."/>
            <person name="Bonch-Osmolovskaya E.A."/>
            <person name="Skryabin K.G."/>
        </authorList>
    </citation>
    <scope>NUCLEOTIDE SEQUENCE [LARGE SCALE GENOMIC DNA]</scope>
    <source>
        <strain evidence="3">1505</strain>
    </source>
</reference>
<dbReference type="EMBL" id="CP007493">
    <property type="protein sequence ID" value="AJB41795.1"/>
    <property type="molecule type" value="Genomic_DNA"/>
</dbReference>
<keyword evidence="1" id="KW-1133">Transmembrane helix</keyword>
<protein>
    <submittedName>
        <fullName evidence="2">Uncharacterized protein</fullName>
    </submittedName>
</protein>
<keyword evidence="1" id="KW-0812">Transmembrane</keyword>
<evidence type="ECO:0000313" key="2">
    <source>
        <dbReference type="EMBL" id="AJB41795.1"/>
    </source>
</evidence>
<proteinExistence type="predicted"/>
<accession>A0A3G1A6M9</accession>
<dbReference type="RefSeq" id="WP_269076302.1">
    <property type="nucleotide sequence ID" value="NZ_CP007493.1"/>
</dbReference>
<gene>
    <name evidence="2" type="ORF">TCARB_0743</name>
</gene>
<evidence type="ECO:0000313" key="3">
    <source>
        <dbReference type="Proteomes" id="UP000266720"/>
    </source>
</evidence>
<dbReference type="KEGG" id="tcb:TCARB_0743"/>